<gene>
    <name evidence="1" type="ORF">S01H4_67171</name>
</gene>
<protein>
    <submittedName>
        <fullName evidence="1">Uncharacterized protein</fullName>
    </submittedName>
</protein>
<dbReference type="EMBL" id="BART01042076">
    <property type="protein sequence ID" value="GAH20387.1"/>
    <property type="molecule type" value="Genomic_DNA"/>
</dbReference>
<reference evidence="1" key="1">
    <citation type="journal article" date="2014" name="Front. Microbiol.">
        <title>High frequency of phylogenetically diverse reductive dehalogenase-homologous genes in deep subseafloor sedimentary metagenomes.</title>
        <authorList>
            <person name="Kawai M."/>
            <person name="Futagami T."/>
            <person name="Toyoda A."/>
            <person name="Takaki Y."/>
            <person name="Nishi S."/>
            <person name="Hori S."/>
            <person name="Arai W."/>
            <person name="Tsubouchi T."/>
            <person name="Morono Y."/>
            <person name="Uchiyama I."/>
            <person name="Ito T."/>
            <person name="Fujiyama A."/>
            <person name="Inagaki F."/>
            <person name="Takami H."/>
        </authorList>
    </citation>
    <scope>NUCLEOTIDE SEQUENCE</scope>
    <source>
        <strain evidence="1">Expedition CK06-06</strain>
    </source>
</reference>
<evidence type="ECO:0000313" key="1">
    <source>
        <dbReference type="EMBL" id="GAH20387.1"/>
    </source>
</evidence>
<dbReference type="AlphaFoldDB" id="X1DJK5"/>
<name>X1DJK5_9ZZZZ</name>
<feature type="non-terminal residue" evidence="1">
    <location>
        <position position="1"/>
    </location>
</feature>
<comment type="caution">
    <text evidence="1">The sequence shown here is derived from an EMBL/GenBank/DDBJ whole genome shotgun (WGS) entry which is preliminary data.</text>
</comment>
<accession>X1DJK5</accession>
<proteinExistence type="predicted"/>
<sequence length="42" mass="4553">TPEQAQKRAAVVIFVSSVLLDIPFAVKSQKPTTNATPAQRIM</sequence>
<organism evidence="1">
    <name type="scientific">marine sediment metagenome</name>
    <dbReference type="NCBI Taxonomy" id="412755"/>
    <lineage>
        <taxon>unclassified sequences</taxon>
        <taxon>metagenomes</taxon>
        <taxon>ecological metagenomes</taxon>
    </lineage>
</organism>